<evidence type="ECO:0000256" key="1">
    <source>
        <dbReference type="ARBA" id="ARBA00004123"/>
    </source>
</evidence>
<dbReference type="SUPFAM" id="SSF46785">
    <property type="entry name" value="Winged helix' DNA-binding domain"/>
    <property type="match status" value="1"/>
</dbReference>
<evidence type="ECO:0000259" key="6">
    <source>
        <dbReference type="PROSITE" id="PS50039"/>
    </source>
</evidence>
<dbReference type="EMBL" id="JAIZAY010000005">
    <property type="protein sequence ID" value="KAJ8041437.1"/>
    <property type="molecule type" value="Genomic_DNA"/>
</dbReference>
<feature type="compositionally biased region" description="Basic and acidic residues" evidence="5">
    <location>
        <begin position="94"/>
        <end position="105"/>
    </location>
</feature>
<dbReference type="GO" id="GO:0000978">
    <property type="term" value="F:RNA polymerase II cis-regulatory region sequence-specific DNA binding"/>
    <property type="evidence" value="ECO:0007669"/>
    <property type="project" value="TreeGrafter"/>
</dbReference>
<dbReference type="OrthoDB" id="5954824at2759"/>
<keyword evidence="8" id="KW-1185">Reference proteome</keyword>
<dbReference type="PROSITE" id="PS50039">
    <property type="entry name" value="FORK_HEAD_3"/>
    <property type="match status" value="1"/>
</dbReference>
<dbReference type="PANTHER" id="PTHR11829:SF206">
    <property type="entry name" value="FORKHEAD BOX PROTEIN Q1"/>
    <property type="match status" value="1"/>
</dbReference>
<dbReference type="Pfam" id="PF00250">
    <property type="entry name" value="Forkhead"/>
    <property type="match status" value="1"/>
</dbReference>
<evidence type="ECO:0000256" key="2">
    <source>
        <dbReference type="ARBA" id="ARBA00023125"/>
    </source>
</evidence>
<evidence type="ECO:0000313" key="7">
    <source>
        <dbReference type="EMBL" id="KAJ8041437.1"/>
    </source>
</evidence>
<dbReference type="InterPro" id="IPR001766">
    <property type="entry name" value="Fork_head_dom"/>
</dbReference>
<feature type="DNA-binding region" description="Fork-head" evidence="4">
    <location>
        <begin position="1"/>
        <end position="88"/>
    </location>
</feature>
<name>A0A9Q1CAM3_HOLLE</name>
<comment type="subcellular location">
    <subcellularLocation>
        <location evidence="1 4">Nucleus</location>
    </subcellularLocation>
</comment>
<dbReference type="GO" id="GO:0009653">
    <property type="term" value="P:anatomical structure morphogenesis"/>
    <property type="evidence" value="ECO:0007669"/>
    <property type="project" value="TreeGrafter"/>
</dbReference>
<keyword evidence="3 4" id="KW-0539">Nucleus</keyword>
<dbReference type="InterPro" id="IPR036388">
    <property type="entry name" value="WH-like_DNA-bd_sf"/>
</dbReference>
<dbReference type="PANTHER" id="PTHR11829">
    <property type="entry name" value="FORKHEAD BOX PROTEIN"/>
    <property type="match status" value="1"/>
</dbReference>
<dbReference type="SMART" id="SM00339">
    <property type="entry name" value="FH"/>
    <property type="match status" value="1"/>
</dbReference>
<evidence type="ECO:0000256" key="4">
    <source>
        <dbReference type="PROSITE-ProRule" id="PRU00089"/>
    </source>
</evidence>
<sequence>MIAMAIRESPTGRLTLAEINEFLMSKFAFFRGSYTGWKNSVRHNLSLNDCFQKILRDPSRPWGKDNYWTLKETSEFAFMDGVFSRRRRRSSGTRSEDGREPRMDSSDVSQNVSSGIKTNAFHIDNLLRTNEKHTKLSNVQIKDDVAMPGVEPRKSTHNIDNNHDLAAQDISHNRLNLERVATDAPSLGQRKQRRIDHTVVNNLPALPHHGAIPPPLAIQMMWQQQQQPYQTPVAIPRNLLPHSCLEPTMIQARDCQSTEPGFYHHGGAGVRMVSPLPHYIPHTMVHMDPHVLMASWSGMKIVPLYR</sequence>
<dbReference type="PROSITE" id="PS00658">
    <property type="entry name" value="FORK_HEAD_2"/>
    <property type="match status" value="1"/>
</dbReference>
<evidence type="ECO:0000256" key="3">
    <source>
        <dbReference type="ARBA" id="ARBA00023242"/>
    </source>
</evidence>
<keyword evidence="2 4" id="KW-0238">DNA-binding</keyword>
<protein>
    <submittedName>
        <fullName evidence="7">Forkhead box protein Q1</fullName>
    </submittedName>
</protein>
<feature type="domain" description="Fork-head" evidence="6">
    <location>
        <begin position="1"/>
        <end position="88"/>
    </location>
</feature>
<reference evidence="7" key="1">
    <citation type="submission" date="2021-10" db="EMBL/GenBank/DDBJ databases">
        <title>Tropical sea cucumber genome reveals ecological adaptation and Cuvierian tubules defense mechanism.</title>
        <authorList>
            <person name="Chen T."/>
        </authorList>
    </citation>
    <scope>NUCLEOTIDE SEQUENCE</scope>
    <source>
        <strain evidence="7">Nanhai2018</strain>
        <tissue evidence="7">Muscle</tissue>
    </source>
</reference>
<evidence type="ECO:0000313" key="8">
    <source>
        <dbReference type="Proteomes" id="UP001152320"/>
    </source>
</evidence>
<dbReference type="InterPro" id="IPR036390">
    <property type="entry name" value="WH_DNA-bd_sf"/>
</dbReference>
<dbReference type="InterPro" id="IPR050211">
    <property type="entry name" value="FOX_domain-containing"/>
</dbReference>
<dbReference type="InterPro" id="IPR047518">
    <property type="entry name" value="FH_FOXQ1"/>
</dbReference>
<dbReference type="CDD" id="cd20034">
    <property type="entry name" value="FH_FOXQ1-like"/>
    <property type="match status" value="1"/>
</dbReference>
<dbReference type="GO" id="GO:0030154">
    <property type="term" value="P:cell differentiation"/>
    <property type="evidence" value="ECO:0007669"/>
    <property type="project" value="TreeGrafter"/>
</dbReference>
<gene>
    <name evidence="7" type="ORF">HOLleu_12248</name>
</gene>
<feature type="region of interest" description="Disordered" evidence="5">
    <location>
        <begin position="87"/>
        <end position="112"/>
    </location>
</feature>
<dbReference type="PRINTS" id="PR00053">
    <property type="entry name" value="FORKHEAD"/>
</dbReference>
<evidence type="ECO:0000256" key="5">
    <source>
        <dbReference type="SAM" id="MobiDB-lite"/>
    </source>
</evidence>
<proteinExistence type="predicted"/>
<dbReference type="AlphaFoldDB" id="A0A9Q1CAM3"/>
<dbReference type="GO" id="GO:0005634">
    <property type="term" value="C:nucleus"/>
    <property type="evidence" value="ECO:0007669"/>
    <property type="project" value="UniProtKB-SubCell"/>
</dbReference>
<dbReference type="Proteomes" id="UP001152320">
    <property type="component" value="Chromosome 5"/>
</dbReference>
<dbReference type="GO" id="GO:0000981">
    <property type="term" value="F:DNA-binding transcription factor activity, RNA polymerase II-specific"/>
    <property type="evidence" value="ECO:0007669"/>
    <property type="project" value="TreeGrafter"/>
</dbReference>
<dbReference type="Gene3D" id="1.10.10.10">
    <property type="entry name" value="Winged helix-like DNA-binding domain superfamily/Winged helix DNA-binding domain"/>
    <property type="match status" value="1"/>
</dbReference>
<comment type="caution">
    <text evidence="7">The sequence shown here is derived from an EMBL/GenBank/DDBJ whole genome shotgun (WGS) entry which is preliminary data.</text>
</comment>
<dbReference type="FunFam" id="1.10.10.10:FF:000071">
    <property type="entry name" value="Forkhead box F1"/>
    <property type="match status" value="1"/>
</dbReference>
<accession>A0A9Q1CAM3</accession>
<dbReference type="InterPro" id="IPR030456">
    <property type="entry name" value="TF_fork_head_CS_2"/>
</dbReference>
<organism evidence="7 8">
    <name type="scientific">Holothuria leucospilota</name>
    <name type="common">Black long sea cucumber</name>
    <name type="synonym">Mertensiothuria leucospilota</name>
    <dbReference type="NCBI Taxonomy" id="206669"/>
    <lineage>
        <taxon>Eukaryota</taxon>
        <taxon>Metazoa</taxon>
        <taxon>Echinodermata</taxon>
        <taxon>Eleutherozoa</taxon>
        <taxon>Echinozoa</taxon>
        <taxon>Holothuroidea</taxon>
        <taxon>Aspidochirotacea</taxon>
        <taxon>Aspidochirotida</taxon>
        <taxon>Holothuriidae</taxon>
        <taxon>Holothuria</taxon>
    </lineage>
</organism>